<evidence type="ECO:0008006" key="5">
    <source>
        <dbReference type="Google" id="ProtNLM"/>
    </source>
</evidence>
<keyword evidence="2" id="KW-1133">Transmembrane helix</keyword>
<keyword evidence="2" id="KW-0812">Transmembrane</keyword>
<feature type="transmembrane region" description="Helical" evidence="2">
    <location>
        <begin position="468"/>
        <end position="492"/>
    </location>
</feature>
<evidence type="ECO:0000313" key="3">
    <source>
        <dbReference type="EMBL" id="CAI2381417.1"/>
    </source>
</evidence>
<gene>
    <name evidence="3" type="ORF">ECRASSUSDP1_LOCUS22872</name>
</gene>
<organism evidence="3 4">
    <name type="scientific">Euplotes crassus</name>
    <dbReference type="NCBI Taxonomy" id="5936"/>
    <lineage>
        <taxon>Eukaryota</taxon>
        <taxon>Sar</taxon>
        <taxon>Alveolata</taxon>
        <taxon>Ciliophora</taxon>
        <taxon>Intramacronucleata</taxon>
        <taxon>Spirotrichea</taxon>
        <taxon>Hypotrichia</taxon>
        <taxon>Euplotida</taxon>
        <taxon>Euplotidae</taxon>
        <taxon>Moneuplotes</taxon>
    </lineage>
</organism>
<sequence length="704" mass="79521">MQEFNDFIAVQIATSSLLNSKRLILINIDNTNVIKEYKSINSKSYSIGKIIYENRELMYHSGRYQGNHTFFFARSLTNDINQLPEFEEDTPLFFPITSDYQVSDTSSNPSLTSDTKTLIISTSTTIITTDVTASVNPSFKTYVALWSEIHVESVQSNSTVKIDFIWACSQSASYTDITFSLAQTGSNEIPEWVDIDIEKQELYLNKTPKLTNSSTYYFSLQISFDSETHYKQFEITVEKCSITNCEICQLGSPDLCETCRTGFETSNDKTSCSKVEAISGATEAAAALGAASVMMASASSVLSLSSVNSIFSVMNSLQLAIQLPLVPDYFSPKVLAFLSGMGFSMMSFDFLKFKDIPFVIAITKWVSYPQSDEYLNSIGMRSGSSVVNYLSLMVFIIFLGVIHFGIVICSKCADQSDHRKCKKWFNRLFLFFTFNIYIRVFIQAFAFTTLSIFSEMYAMNLSTLVTKVSFGLCIIFAMCTSVLFILSFIMYAKSFPEFDSQKYWPCTEYFNGVKPTKFSKLYSSMFMLVRLMLISLLVFGRSAGHTTKTKYFYLINIAYCLYLLVVRPLENPQDNIIEIVNQSLFCCLAVPLSWLKTEATWTPFYEGYYTSILAISPSICAMICLIFLLKSIYICTKKTKNTQSTNTILPKKPQSKQDQSQSISIARSSSNIIKTTPPISHNHPHPSLNLPKNPPKTPFPKRRF</sequence>
<evidence type="ECO:0000313" key="4">
    <source>
        <dbReference type="Proteomes" id="UP001295684"/>
    </source>
</evidence>
<name>A0AAD1XYK9_EUPCR</name>
<dbReference type="Proteomes" id="UP001295684">
    <property type="component" value="Unassembled WGS sequence"/>
</dbReference>
<feature type="transmembrane region" description="Helical" evidence="2">
    <location>
        <begin position="428"/>
        <end position="448"/>
    </location>
</feature>
<dbReference type="AlphaFoldDB" id="A0AAD1XYK9"/>
<feature type="region of interest" description="Disordered" evidence="1">
    <location>
        <begin position="673"/>
        <end position="704"/>
    </location>
</feature>
<keyword evidence="2" id="KW-0472">Membrane</keyword>
<keyword evidence="4" id="KW-1185">Reference proteome</keyword>
<feature type="transmembrane region" description="Helical" evidence="2">
    <location>
        <begin position="521"/>
        <end position="539"/>
    </location>
</feature>
<accession>A0AAD1XYK9</accession>
<feature type="transmembrane region" description="Helical" evidence="2">
    <location>
        <begin position="386"/>
        <end position="408"/>
    </location>
</feature>
<feature type="transmembrane region" description="Helical" evidence="2">
    <location>
        <begin position="607"/>
        <end position="629"/>
    </location>
</feature>
<reference evidence="3" key="1">
    <citation type="submission" date="2023-07" db="EMBL/GenBank/DDBJ databases">
        <authorList>
            <consortium name="AG Swart"/>
            <person name="Singh M."/>
            <person name="Singh A."/>
            <person name="Seah K."/>
            <person name="Emmerich C."/>
        </authorList>
    </citation>
    <scope>NUCLEOTIDE SEQUENCE</scope>
    <source>
        <strain evidence="3">DP1</strain>
    </source>
</reference>
<evidence type="ECO:0000256" key="2">
    <source>
        <dbReference type="SAM" id="Phobius"/>
    </source>
</evidence>
<proteinExistence type="predicted"/>
<dbReference type="EMBL" id="CAMPGE010023480">
    <property type="protein sequence ID" value="CAI2381417.1"/>
    <property type="molecule type" value="Genomic_DNA"/>
</dbReference>
<comment type="caution">
    <text evidence="3">The sequence shown here is derived from an EMBL/GenBank/DDBJ whole genome shotgun (WGS) entry which is preliminary data.</text>
</comment>
<protein>
    <recommendedName>
        <fullName evidence="5">Transmembrane protein</fullName>
    </recommendedName>
</protein>
<evidence type="ECO:0000256" key="1">
    <source>
        <dbReference type="SAM" id="MobiDB-lite"/>
    </source>
</evidence>